<reference evidence="1 2" key="1">
    <citation type="submission" date="2019-03" db="EMBL/GenBank/DDBJ databases">
        <authorList>
            <person name="Kim M.K.M."/>
        </authorList>
    </citation>
    <scope>NUCLEOTIDE SEQUENCE [LARGE SCALE GENOMIC DNA]</scope>
    <source>
        <strain evidence="1 2">18JY21-1</strain>
    </source>
</reference>
<comment type="caution">
    <text evidence="1">The sequence shown here is derived from an EMBL/GenBank/DDBJ whole genome shotgun (WGS) entry which is preliminary data.</text>
</comment>
<proteinExistence type="predicted"/>
<dbReference type="Proteomes" id="UP000295418">
    <property type="component" value="Unassembled WGS sequence"/>
</dbReference>
<gene>
    <name evidence="1" type="ORF">E0485_10840</name>
</gene>
<name>A0A4R4ECR2_9BACL</name>
<protein>
    <submittedName>
        <fullName evidence="1">Uncharacterized protein</fullName>
    </submittedName>
</protein>
<organism evidence="1 2">
    <name type="scientific">Paenibacillus albiflavus</name>
    <dbReference type="NCBI Taxonomy" id="2545760"/>
    <lineage>
        <taxon>Bacteria</taxon>
        <taxon>Bacillati</taxon>
        <taxon>Bacillota</taxon>
        <taxon>Bacilli</taxon>
        <taxon>Bacillales</taxon>
        <taxon>Paenibacillaceae</taxon>
        <taxon>Paenibacillus</taxon>
    </lineage>
</organism>
<sequence>MPKFASLSHDATSRLRDRTGNMNLECYIYIDAEKEEYSFAVVRYTERVVQVSFGEMTYDPSSFASLVDGIYKAIYE</sequence>
<accession>A0A4R4ECR2</accession>
<dbReference type="RefSeq" id="WP_132418050.1">
    <property type="nucleotide sequence ID" value="NZ_SKFG01000009.1"/>
</dbReference>
<keyword evidence="2" id="KW-1185">Reference proteome</keyword>
<dbReference type="OrthoDB" id="2625347at2"/>
<evidence type="ECO:0000313" key="1">
    <source>
        <dbReference type="EMBL" id="TCZ77479.1"/>
    </source>
</evidence>
<dbReference type="AlphaFoldDB" id="A0A4R4ECR2"/>
<dbReference type="EMBL" id="SKFG01000009">
    <property type="protein sequence ID" value="TCZ77479.1"/>
    <property type="molecule type" value="Genomic_DNA"/>
</dbReference>
<evidence type="ECO:0000313" key="2">
    <source>
        <dbReference type="Proteomes" id="UP000295418"/>
    </source>
</evidence>